<protein>
    <submittedName>
        <fullName evidence="2">F pilin acetylation protein, TraX family</fullName>
    </submittedName>
</protein>
<feature type="transmembrane region" description="Helical" evidence="1">
    <location>
        <begin position="65"/>
        <end position="83"/>
    </location>
</feature>
<evidence type="ECO:0000256" key="1">
    <source>
        <dbReference type="SAM" id="Phobius"/>
    </source>
</evidence>
<dbReference type="Pfam" id="PF05857">
    <property type="entry name" value="TraX"/>
    <property type="match status" value="1"/>
</dbReference>
<keyword evidence="1" id="KW-0472">Membrane</keyword>
<feature type="transmembrane region" description="Helical" evidence="1">
    <location>
        <begin position="32"/>
        <end position="53"/>
    </location>
</feature>
<proteinExistence type="predicted"/>
<accession>A0A381J6A0</accession>
<dbReference type="EMBL" id="UFWZ01000001">
    <property type="protein sequence ID" value="SUY46814.1"/>
    <property type="molecule type" value="Genomic_DNA"/>
</dbReference>
<feature type="transmembrane region" description="Helical" evidence="1">
    <location>
        <begin position="184"/>
        <end position="201"/>
    </location>
</feature>
<dbReference type="Proteomes" id="UP000254664">
    <property type="component" value="Unassembled WGS sequence"/>
</dbReference>
<organism evidence="2 3">
    <name type="scientific">Clostridium putrefaciens</name>
    <dbReference type="NCBI Taxonomy" id="99675"/>
    <lineage>
        <taxon>Bacteria</taxon>
        <taxon>Bacillati</taxon>
        <taxon>Bacillota</taxon>
        <taxon>Clostridia</taxon>
        <taxon>Eubacteriales</taxon>
        <taxon>Clostridiaceae</taxon>
        <taxon>Clostridium</taxon>
    </lineage>
</organism>
<name>A0A381J6A0_9CLOT</name>
<feature type="transmembrane region" description="Helical" evidence="1">
    <location>
        <begin position="121"/>
        <end position="148"/>
    </location>
</feature>
<dbReference type="OrthoDB" id="9781069at2"/>
<sequence length="230" mass="26938">MKKFNSFQLKIIMVIAMFIDHVAEFIQGTPLWFHYIGRIAAPVFFYLLVEGFFHTRSKKGYIKRLAISGIIMLIGSSILMYVFNRSIKITNNILISMALNLILLSSIEWKKEASNKGLANLSIGISFLLTLFAEGSILTTAMTLIFYFNRENKIKMCFWYILCSVLILTNPANSIYESLFVQNYQWMMVFSLLFILMYNGERGRKSKYFFYIFYPVHIWVLYSIGNYIHF</sequence>
<feature type="transmembrane region" description="Helical" evidence="1">
    <location>
        <begin position="208"/>
        <end position="228"/>
    </location>
</feature>
<dbReference type="InterPro" id="IPR008875">
    <property type="entry name" value="TraX"/>
</dbReference>
<feature type="transmembrane region" description="Helical" evidence="1">
    <location>
        <begin position="7"/>
        <end position="26"/>
    </location>
</feature>
<evidence type="ECO:0000313" key="3">
    <source>
        <dbReference type="Proteomes" id="UP000254664"/>
    </source>
</evidence>
<keyword evidence="1" id="KW-1133">Transmembrane helix</keyword>
<dbReference type="AlphaFoldDB" id="A0A381J6A0"/>
<gene>
    <name evidence="2" type="ORF">NCTC9836_01123</name>
</gene>
<evidence type="ECO:0000313" key="2">
    <source>
        <dbReference type="EMBL" id="SUY46814.1"/>
    </source>
</evidence>
<keyword evidence="1" id="KW-0812">Transmembrane</keyword>
<dbReference type="RefSeq" id="WP_115640846.1">
    <property type="nucleotide sequence ID" value="NZ_UFWZ01000001.1"/>
</dbReference>
<keyword evidence="3" id="KW-1185">Reference proteome</keyword>
<reference evidence="2 3" key="1">
    <citation type="submission" date="2018-06" db="EMBL/GenBank/DDBJ databases">
        <authorList>
            <consortium name="Pathogen Informatics"/>
            <person name="Doyle S."/>
        </authorList>
    </citation>
    <scope>NUCLEOTIDE SEQUENCE [LARGE SCALE GENOMIC DNA]</scope>
    <source>
        <strain evidence="2 3">NCTC9836</strain>
    </source>
</reference>